<dbReference type="InterPro" id="IPR011047">
    <property type="entry name" value="Quinoprotein_ADH-like_sf"/>
</dbReference>
<dbReference type="SUPFAM" id="SSF50998">
    <property type="entry name" value="Quinoprotein alcohol dehydrogenase-like"/>
    <property type="match status" value="1"/>
</dbReference>
<feature type="domain" description="Pyrrolo-quinoline quinone repeat" evidence="1">
    <location>
        <begin position="200"/>
        <end position="430"/>
    </location>
</feature>
<dbReference type="EMBL" id="CP074694">
    <property type="protein sequence ID" value="QVL31904.1"/>
    <property type="molecule type" value="Genomic_DNA"/>
</dbReference>
<evidence type="ECO:0000313" key="3">
    <source>
        <dbReference type="Proteomes" id="UP000676194"/>
    </source>
</evidence>
<dbReference type="InterPro" id="IPR015943">
    <property type="entry name" value="WD40/YVTN_repeat-like_dom_sf"/>
</dbReference>
<keyword evidence="3" id="KW-1185">Reference proteome</keyword>
<dbReference type="Pfam" id="PF13360">
    <property type="entry name" value="PQQ_2"/>
    <property type="match status" value="2"/>
</dbReference>
<feature type="domain" description="Pyrrolo-quinoline quinone repeat" evidence="1">
    <location>
        <begin position="104"/>
        <end position="194"/>
    </location>
</feature>
<dbReference type="KEGG" id="tsph:KIH39_24210"/>
<dbReference type="AlphaFoldDB" id="A0A8E6B5M1"/>
<dbReference type="PANTHER" id="PTHR34512">
    <property type="entry name" value="CELL SURFACE PROTEIN"/>
    <property type="match status" value="1"/>
</dbReference>
<dbReference type="Gene3D" id="2.130.10.10">
    <property type="entry name" value="YVTN repeat-like/Quinoprotein amine dehydrogenase"/>
    <property type="match status" value="2"/>
</dbReference>
<organism evidence="2 3">
    <name type="scientific">Telmatocola sphagniphila</name>
    <dbReference type="NCBI Taxonomy" id="1123043"/>
    <lineage>
        <taxon>Bacteria</taxon>
        <taxon>Pseudomonadati</taxon>
        <taxon>Planctomycetota</taxon>
        <taxon>Planctomycetia</taxon>
        <taxon>Gemmatales</taxon>
        <taxon>Gemmataceae</taxon>
    </lineage>
</organism>
<sequence length="431" mass="47876">MRFIFSIFCLSTLIGNSKAQENWPQFRGPSGDGHAESKNLPLTWSEKENIRWKTPIHDKGWSSPVIWGNQIWLTTAHEKYAANAPKENAQRKVPRPEFVEFYAVCIDRKTGKILHDLIVFKEENPDYCHSFNSYATPTPVVEAGRVFVHFGAHGTACLDTTTGKKLWEQRDLKCDHWRGPGSSPITDDKALFLTFDGYDQQYVAALDKNTGKILWKKDRLIKYTSNNGDLKKAYSTPTLVTIDGKPQLISPAAEATIAYDPANGNELWRIATGGMNQAAKPIVGHGLIYLTTGHSQGMIAMKEGSGGQIPSSQIAWKMIKNVPTRPSFLLQEDYIYMVSDNGFASCVNAKTGSQVWVERFNASFSASPIIAHNTIYIPDQEGTTQVFAATPEFKSLAKNKLDSGCMASPAVAGEAIFLRTKTHLYCIEKKS</sequence>
<evidence type="ECO:0000259" key="1">
    <source>
        <dbReference type="Pfam" id="PF13360"/>
    </source>
</evidence>
<dbReference type="PANTHER" id="PTHR34512:SF30">
    <property type="entry name" value="OUTER MEMBRANE PROTEIN ASSEMBLY FACTOR BAMB"/>
    <property type="match status" value="1"/>
</dbReference>
<dbReference type="InterPro" id="IPR002372">
    <property type="entry name" value="PQQ_rpt_dom"/>
</dbReference>
<dbReference type="RefSeq" id="WP_213496348.1">
    <property type="nucleotide sequence ID" value="NZ_CP074694.1"/>
</dbReference>
<evidence type="ECO:0000313" key="2">
    <source>
        <dbReference type="EMBL" id="QVL31904.1"/>
    </source>
</evidence>
<dbReference type="Proteomes" id="UP000676194">
    <property type="component" value="Chromosome"/>
</dbReference>
<gene>
    <name evidence="2" type="ORF">KIH39_24210</name>
</gene>
<accession>A0A8E6B5M1</accession>
<protein>
    <submittedName>
        <fullName evidence="2">PQQ-like beta-propeller repeat protein</fullName>
    </submittedName>
</protein>
<proteinExistence type="predicted"/>
<name>A0A8E6B5M1_9BACT</name>
<reference evidence="2" key="1">
    <citation type="submission" date="2021-05" db="EMBL/GenBank/DDBJ databases">
        <title>Complete genome sequence of the cellulolytic planctomycete Telmatocola sphagniphila SP2T and characterization of the first cellulase from planctomycetes.</title>
        <authorList>
            <person name="Rakitin A.L."/>
            <person name="Beletsky A.V."/>
            <person name="Naumoff D.G."/>
            <person name="Kulichevskaya I.S."/>
            <person name="Mardanov A.V."/>
            <person name="Ravin N.V."/>
            <person name="Dedysh S.N."/>
        </authorList>
    </citation>
    <scope>NUCLEOTIDE SEQUENCE</scope>
    <source>
        <strain evidence="2">SP2T</strain>
    </source>
</reference>